<sequence length="1296" mass="143454">MKCIFSEHLYWVLLVIFISNVIGEDDTPRLPTTNAKLPLMRKLNIHRKPLKDDPKKNVFSQPPDDITSTTSVSLEQNINPPNRTVDHFSRNTVPVVGPTEATGKQNGRTKGGSPGPGSLLVFKTLTTKTFGDGTIDLPPTGWALASMKTSKNTIGSNVVFKRPTTTPSVIISDYWSNRLSKTSTPSSLSNESGMQQDATAMSSEKNETSPTTMPPSTMSPTPSIPLIHNFTDVAMIDILNNTKPTIVKDNTSLPTDNSEPNIVLDKIIGNVSTIDNLVKIVKSDVKTIVKPNRNISLESEQRKTSTEKTSLAPPNVDNVPFEVNETKLIDQSTTSMTRATNATQQPILEMSTESNLIENNTTTKLDNDSIPVVNNTIVAKMPKPEISTLSTKIEQTAETFTTIGNDIPDITQKVKKSNFTVKANTPHREINQKPNEFSSTSAVPLIVSTVSANVVSSTTPTPPVSTFITSTSDEFITIADVNNSNTVNTTMKSTTPLIKEETLAESMQNETSTKHPITERIDVVFDDDDDNNNDGGNDDIEDDMKEETTETPMTQLNTIKNVTLLNSILEESTTQYAMTSKESKNPVQMTTPMTTAIKPDINLSNNTMTMFSSNHSYSNNKTGQEVNEVTHKSTTEKADILEKVNEINQKIVTVLNEKSTTEVPTNQIKLSTTTILSQESTTTDSFKKNTTPEIIITNLTSLHSDVENKTAIILKETADTDEDDSFLYNTTSFEKIPNDSDLEEDDDSEDVEKDTEPGLLYTTLKPTESSVEESQTPLTVTIFSKVEPKKIPSVDDEKATEMYGIPKNVELEIQAMYGEMCNAKEELKDAIAKLLRTYAERVVSTEQVKILDLGPSECLEENGQMDISPARVHLILTDKDGQYSKVLTEIVVTLIQDGHFQFKYPINKVDTLITPIEMANEGQLGGTVIAAIVISSIAGISLLVLTILLVIMRKRQKGFNYGQRCTPVSLDDYSLDNISVYNSVRRKAMRASKRSYGNPAFDDPVAISVPLNFAGLTNAVSDKAKLEEEFSKVPMVTVKPDELPMGAEVKNRYANVIPLPETRVHINTSTTNDIVEQFINANYVKGAKGVEKFYIACQAPLPNTIADFWQLVWEQQSKIIIMLTDLHENGVEKCADYLPPSEVLDCHRVFGDLQVTLKKRETREKYIISNLQLKNLETNSWREVTHMWYISWPARGIPDDKSSIIAFLIEARSYAKPGPPVVVHCSPGTSRTGTIIAIDIGIRDFETDRIVDIPKTVYNIRKERAGAVQTNEQYRLIYEVLHLYATKLTGGGLDSI</sequence>
<dbReference type="OrthoDB" id="5794147at2759"/>
<dbReference type="GeneID" id="106670253"/>
<proteinExistence type="predicted"/>
<dbReference type="GO" id="GO:0004725">
    <property type="term" value="F:protein tyrosine phosphatase activity"/>
    <property type="evidence" value="ECO:0007669"/>
    <property type="project" value="UniProtKB-EC"/>
</dbReference>
<dbReference type="PANTHER" id="PTHR46198">
    <property type="entry name" value="PROTEIN-TYROSINE-PHOSPHATASE"/>
    <property type="match status" value="1"/>
</dbReference>
<dbReference type="GO" id="GO:0005886">
    <property type="term" value="C:plasma membrane"/>
    <property type="evidence" value="ECO:0007669"/>
    <property type="project" value="TreeGrafter"/>
</dbReference>
<dbReference type="EnsemblMetazoa" id="XM_014400423.2">
    <property type="protein sequence ID" value="XP_014255909.1"/>
    <property type="gene ID" value="LOC106670253"/>
</dbReference>
<keyword evidence="7" id="KW-0812">Transmembrane</keyword>
<evidence type="ECO:0000313" key="12">
    <source>
        <dbReference type="Proteomes" id="UP000494040"/>
    </source>
</evidence>
<dbReference type="GO" id="GO:0030054">
    <property type="term" value="C:cell junction"/>
    <property type="evidence" value="ECO:0007669"/>
    <property type="project" value="TreeGrafter"/>
</dbReference>
<dbReference type="RefSeq" id="XP_014255909.1">
    <property type="nucleotide sequence ID" value="XM_014400423.2"/>
</dbReference>
<evidence type="ECO:0000259" key="10">
    <source>
        <dbReference type="PROSITE" id="PS50056"/>
    </source>
</evidence>
<dbReference type="EnsemblMetazoa" id="XM_014400424.2">
    <property type="protein sequence ID" value="XP_014255910.1"/>
    <property type="gene ID" value="LOC106670253"/>
</dbReference>
<dbReference type="Gene3D" id="3.90.190.10">
    <property type="entry name" value="Protein tyrosine phosphatase superfamily"/>
    <property type="match status" value="1"/>
</dbReference>
<evidence type="ECO:0000256" key="8">
    <source>
        <dbReference type="SAM" id="SignalP"/>
    </source>
</evidence>
<feature type="domain" description="Tyrosine-protein phosphatase" evidence="9">
    <location>
        <begin position="1050"/>
        <end position="1284"/>
    </location>
</feature>
<dbReference type="RefSeq" id="XP_014255910.1">
    <property type="nucleotide sequence ID" value="XM_014400424.2"/>
</dbReference>
<dbReference type="PANTHER" id="PTHR46198:SF4">
    <property type="entry name" value="PROTEIN-TYROSINE-PHOSPHATASE"/>
    <property type="match status" value="1"/>
</dbReference>
<evidence type="ECO:0000256" key="4">
    <source>
        <dbReference type="ARBA" id="ARBA00022912"/>
    </source>
</evidence>
<keyword evidence="7" id="KW-1133">Transmembrane helix</keyword>
<reference evidence="11" key="1">
    <citation type="submission" date="2022-01" db="UniProtKB">
        <authorList>
            <consortium name="EnsemblMetazoa"/>
        </authorList>
    </citation>
    <scope>IDENTIFICATION</scope>
</reference>
<dbReference type="InterPro" id="IPR029021">
    <property type="entry name" value="Prot-tyrosine_phosphatase-like"/>
</dbReference>
<feature type="active site" description="Phosphocysteine intermediate" evidence="5">
    <location>
        <position position="1225"/>
    </location>
</feature>
<keyword evidence="8" id="KW-0732">Signal</keyword>
<dbReference type="PROSITE" id="PS50055">
    <property type="entry name" value="TYR_PHOSPHATASE_PTP"/>
    <property type="match status" value="1"/>
</dbReference>
<keyword evidence="12" id="KW-1185">Reference proteome</keyword>
<keyword evidence="2" id="KW-0597">Phosphoprotein</keyword>
<dbReference type="CDD" id="cd00047">
    <property type="entry name" value="PTPc"/>
    <property type="match status" value="1"/>
</dbReference>
<feature type="region of interest" description="Disordered" evidence="6">
    <location>
        <begin position="299"/>
        <end position="318"/>
    </location>
</feature>
<dbReference type="InterPro" id="IPR000242">
    <property type="entry name" value="PTP_cat"/>
</dbReference>
<feature type="compositionally biased region" description="Polar residues" evidence="6">
    <location>
        <begin position="66"/>
        <end position="82"/>
    </location>
</feature>
<dbReference type="PROSITE" id="PS50056">
    <property type="entry name" value="TYR_PHOSPHATASE_2"/>
    <property type="match status" value="1"/>
</dbReference>
<evidence type="ECO:0000256" key="6">
    <source>
        <dbReference type="SAM" id="MobiDB-lite"/>
    </source>
</evidence>
<feature type="domain" description="Tyrosine specific protein phosphatases" evidence="10">
    <location>
        <begin position="1205"/>
        <end position="1275"/>
    </location>
</feature>
<accession>A0A8I6S2J0</accession>
<evidence type="ECO:0000256" key="2">
    <source>
        <dbReference type="ARBA" id="ARBA00022553"/>
    </source>
</evidence>
<feature type="region of interest" description="Disordered" evidence="6">
    <location>
        <begin position="50"/>
        <end position="118"/>
    </location>
</feature>
<dbReference type="InterPro" id="IPR008356">
    <property type="entry name" value="Tyr_Pase_KIM-con"/>
</dbReference>
<organism evidence="11 12">
    <name type="scientific">Cimex lectularius</name>
    <name type="common">Bed bug</name>
    <name type="synonym">Acanthia lectularia</name>
    <dbReference type="NCBI Taxonomy" id="79782"/>
    <lineage>
        <taxon>Eukaryota</taxon>
        <taxon>Metazoa</taxon>
        <taxon>Ecdysozoa</taxon>
        <taxon>Arthropoda</taxon>
        <taxon>Hexapoda</taxon>
        <taxon>Insecta</taxon>
        <taxon>Pterygota</taxon>
        <taxon>Neoptera</taxon>
        <taxon>Paraneoptera</taxon>
        <taxon>Hemiptera</taxon>
        <taxon>Heteroptera</taxon>
        <taxon>Panheteroptera</taxon>
        <taxon>Cimicomorpha</taxon>
        <taxon>Cimicidae</taxon>
        <taxon>Cimex</taxon>
    </lineage>
</organism>
<dbReference type="GO" id="GO:0007165">
    <property type="term" value="P:signal transduction"/>
    <property type="evidence" value="ECO:0007669"/>
    <property type="project" value="TreeGrafter"/>
</dbReference>
<dbReference type="InterPro" id="IPR003595">
    <property type="entry name" value="Tyr_Pase_cat"/>
</dbReference>
<dbReference type="Proteomes" id="UP000494040">
    <property type="component" value="Unassembled WGS sequence"/>
</dbReference>
<feature type="transmembrane region" description="Helical" evidence="7">
    <location>
        <begin position="928"/>
        <end position="951"/>
    </location>
</feature>
<evidence type="ECO:0000256" key="3">
    <source>
        <dbReference type="ARBA" id="ARBA00022801"/>
    </source>
</evidence>
<evidence type="ECO:0000259" key="9">
    <source>
        <dbReference type="PROSITE" id="PS50055"/>
    </source>
</evidence>
<dbReference type="InterPro" id="IPR000387">
    <property type="entry name" value="Tyr_Pase_dom"/>
</dbReference>
<keyword evidence="4" id="KW-0904">Protein phosphatase</keyword>
<dbReference type="GO" id="GO:0048666">
    <property type="term" value="P:neuron development"/>
    <property type="evidence" value="ECO:0007669"/>
    <property type="project" value="UniProtKB-ARBA"/>
</dbReference>
<feature type="chain" id="PRO_5036269597" description="protein-tyrosine-phosphatase" evidence="8">
    <location>
        <begin position="24"/>
        <end position="1296"/>
    </location>
</feature>
<evidence type="ECO:0000256" key="7">
    <source>
        <dbReference type="SAM" id="Phobius"/>
    </source>
</evidence>
<dbReference type="InterPro" id="IPR016130">
    <property type="entry name" value="Tyr_Pase_AS"/>
</dbReference>
<protein>
    <recommendedName>
        <fullName evidence="1">protein-tyrosine-phosphatase</fullName>
        <ecNumber evidence="1">3.1.3.48</ecNumber>
    </recommendedName>
</protein>
<evidence type="ECO:0000256" key="5">
    <source>
        <dbReference type="PIRSR" id="PIRSR608356-50"/>
    </source>
</evidence>
<dbReference type="FunFam" id="3.90.190.10:FF:000098">
    <property type="entry name" value="Protein-tryrosine phosphatase"/>
    <property type="match status" value="1"/>
</dbReference>
<evidence type="ECO:0000313" key="11">
    <source>
        <dbReference type="EnsemblMetazoa" id="XP_014255909.1"/>
    </source>
</evidence>
<dbReference type="PRINTS" id="PR00700">
    <property type="entry name" value="PRTYPHPHTASE"/>
</dbReference>
<dbReference type="PROSITE" id="PS00383">
    <property type="entry name" value="TYR_PHOSPHATASE_1"/>
    <property type="match status" value="1"/>
</dbReference>
<feature type="compositionally biased region" description="Acidic residues" evidence="6">
    <location>
        <begin position="740"/>
        <end position="753"/>
    </location>
</feature>
<feature type="region of interest" description="Disordered" evidence="6">
    <location>
        <begin position="181"/>
        <end position="220"/>
    </location>
</feature>
<keyword evidence="3" id="KW-0378">Hydrolase</keyword>
<feature type="signal peptide" evidence="8">
    <location>
        <begin position="1"/>
        <end position="23"/>
    </location>
</feature>
<feature type="compositionally biased region" description="Low complexity" evidence="6">
    <location>
        <begin position="208"/>
        <end position="220"/>
    </location>
</feature>
<feature type="compositionally biased region" description="Acidic residues" evidence="6">
    <location>
        <begin position="525"/>
        <end position="545"/>
    </location>
</feature>
<dbReference type="KEGG" id="clec:106670253"/>
<dbReference type="SMART" id="SM00404">
    <property type="entry name" value="PTPc_motif"/>
    <property type="match status" value="1"/>
</dbReference>
<dbReference type="Pfam" id="PF00102">
    <property type="entry name" value="Y_phosphatase"/>
    <property type="match status" value="1"/>
</dbReference>
<dbReference type="SMART" id="SM00194">
    <property type="entry name" value="PTPc"/>
    <property type="match status" value="1"/>
</dbReference>
<dbReference type="GO" id="GO:0005829">
    <property type="term" value="C:cytosol"/>
    <property type="evidence" value="ECO:0007669"/>
    <property type="project" value="TreeGrafter"/>
</dbReference>
<feature type="compositionally biased region" description="Polar residues" evidence="6">
    <location>
        <begin position="181"/>
        <end position="203"/>
    </location>
</feature>
<feature type="region of interest" description="Disordered" evidence="6">
    <location>
        <begin position="525"/>
        <end position="550"/>
    </location>
</feature>
<dbReference type="SUPFAM" id="SSF52799">
    <property type="entry name" value="(Phosphotyrosine protein) phosphatases II"/>
    <property type="match status" value="1"/>
</dbReference>
<dbReference type="GO" id="GO:0019901">
    <property type="term" value="F:protein kinase binding"/>
    <property type="evidence" value="ECO:0007669"/>
    <property type="project" value="TreeGrafter"/>
</dbReference>
<keyword evidence="7" id="KW-0472">Membrane</keyword>
<evidence type="ECO:0000256" key="1">
    <source>
        <dbReference type="ARBA" id="ARBA00013064"/>
    </source>
</evidence>
<name>A0A8I6S2J0_CIMLE</name>
<feature type="region of interest" description="Disordered" evidence="6">
    <location>
        <begin position="731"/>
        <end position="756"/>
    </location>
</feature>
<dbReference type="EC" id="3.1.3.48" evidence="1"/>